<dbReference type="EMBL" id="AP025516">
    <property type="protein sequence ID" value="BDD86867.1"/>
    <property type="molecule type" value="Genomic_DNA"/>
</dbReference>
<evidence type="ECO:0000313" key="1">
    <source>
        <dbReference type="EMBL" id="BDD86867.1"/>
    </source>
</evidence>
<reference evidence="1 2" key="1">
    <citation type="submission" date="2022-01" db="EMBL/GenBank/DDBJ databases">
        <title>Desulfofustis limnae sp. nov., a novel mesophilic sulfate-reducing bacterium isolated from marsh soil.</title>
        <authorList>
            <person name="Watanabe M."/>
            <person name="Takahashi A."/>
            <person name="Kojima H."/>
            <person name="Fukui M."/>
        </authorList>
    </citation>
    <scope>NUCLEOTIDE SEQUENCE [LARGE SCALE GENOMIC DNA]</scope>
    <source>
        <strain evidence="1 2">PPLL</strain>
    </source>
</reference>
<evidence type="ECO:0008006" key="3">
    <source>
        <dbReference type="Google" id="ProtNLM"/>
    </source>
</evidence>
<keyword evidence="2" id="KW-1185">Reference proteome</keyword>
<sequence length="77" mass="8769">MDKAKIIAELEAAPTHIRFARLAAICDHFFGAPRQSKTSHRVYQTPWLGDPRINIQKDGDKAKPYQVKQVIKALKKL</sequence>
<gene>
    <name evidence="1" type="ORF">DPPLL_12320</name>
</gene>
<dbReference type="Proteomes" id="UP000830055">
    <property type="component" value="Chromosome"/>
</dbReference>
<proteinExistence type="predicted"/>
<dbReference type="RefSeq" id="WP_284153937.1">
    <property type="nucleotide sequence ID" value="NZ_AP025516.1"/>
</dbReference>
<name>A0ABM7W7L3_9BACT</name>
<accession>A0ABM7W7L3</accession>
<organism evidence="1 2">
    <name type="scientific">Desulfofustis limnaeus</name>
    <dbReference type="NCBI Taxonomy" id="2740163"/>
    <lineage>
        <taxon>Bacteria</taxon>
        <taxon>Pseudomonadati</taxon>
        <taxon>Thermodesulfobacteriota</taxon>
        <taxon>Desulfobulbia</taxon>
        <taxon>Desulfobulbales</taxon>
        <taxon>Desulfocapsaceae</taxon>
        <taxon>Desulfofustis</taxon>
    </lineage>
</organism>
<evidence type="ECO:0000313" key="2">
    <source>
        <dbReference type="Proteomes" id="UP000830055"/>
    </source>
</evidence>
<protein>
    <recommendedName>
        <fullName evidence="3">Toxin HicA</fullName>
    </recommendedName>
</protein>